<protein>
    <submittedName>
        <fullName evidence="2">Uncharacterized protein</fullName>
    </submittedName>
</protein>
<organism evidence="2 3">
    <name type="scientific">Nitrobacter winogradskyi</name>
    <name type="common">Nitrobacter agilis</name>
    <dbReference type="NCBI Taxonomy" id="913"/>
    <lineage>
        <taxon>Bacteria</taxon>
        <taxon>Pseudomonadati</taxon>
        <taxon>Pseudomonadota</taxon>
        <taxon>Alphaproteobacteria</taxon>
        <taxon>Hyphomicrobiales</taxon>
        <taxon>Nitrobacteraceae</taxon>
        <taxon>Nitrobacter</taxon>
    </lineage>
</organism>
<gene>
    <name evidence="2" type="ORF">NWI01_34600</name>
</gene>
<feature type="compositionally biased region" description="Basic and acidic residues" evidence="1">
    <location>
        <begin position="15"/>
        <end position="24"/>
    </location>
</feature>
<accession>A0A4Y3WGB2</accession>
<proteinExistence type="predicted"/>
<reference evidence="2 3" key="1">
    <citation type="submission" date="2019-06" db="EMBL/GenBank/DDBJ databases">
        <title>Whole genome shotgun sequence of Nitrobacter winogradskyi NBRC 14297.</title>
        <authorList>
            <person name="Hosoyama A."/>
            <person name="Uohara A."/>
            <person name="Ohji S."/>
            <person name="Ichikawa N."/>
        </authorList>
    </citation>
    <scope>NUCLEOTIDE SEQUENCE [LARGE SCALE GENOMIC DNA]</scope>
    <source>
        <strain evidence="2 3">NBRC 14297</strain>
    </source>
</reference>
<evidence type="ECO:0000313" key="3">
    <source>
        <dbReference type="Proteomes" id="UP000318825"/>
    </source>
</evidence>
<evidence type="ECO:0000256" key="1">
    <source>
        <dbReference type="SAM" id="MobiDB-lite"/>
    </source>
</evidence>
<evidence type="ECO:0000313" key="2">
    <source>
        <dbReference type="EMBL" id="GEC17568.1"/>
    </source>
</evidence>
<dbReference type="AlphaFoldDB" id="A0A4Y3WGB2"/>
<comment type="caution">
    <text evidence="2">The sequence shown here is derived from an EMBL/GenBank/DDBJ whole genome shotgun (WGS) entry which is preliminary data.</text>
</comment>
<dbReference type="Proteomes" id="UP000318825">
    <property type="component" value="Unassembled WGS sequence"/>
</dbReference>
<feature type="region of interest" description="Disordered" evidence="1">
    <location>
        <begin position="1"/>
        <end position="24"/>
    </location>
</feature>
<name>A0A4Y3WGB2_NITWI</name>
<sequence length="93" mass="10746">MKSGLPTPDTTFGSDFREREREREMIPEIGSEWIARDGRKMRVDEVIIPVDPDAMPWCKMTVLNPGERMRRHTEMSVSNFGKQANIGFLRPLP</sequence>
<dbReference type="EMBL" id="BJNF01000119">
    <property type="protein sequence ID" value="GEC17568.1"/>
    <property type="molecule type" value="Genomic_DNA"/>
</dbReference>